<feature type="domain" description="Zn(2)-C6 fungal-type" evidence="8">
    <location>
        <begin position="37"/>
        <end position="66"/>
    </location>
</feature>
<dbReference type="InterPro" id="IPR051711">
    <property type="entry name" value="Stress_Response_Reg"/>
</dbReference>
<dbReference type="InterPro" id="IPR036864">
    <property type="entry name" value="Zn2-C6_fun-type_DNA-bd_sf"/>
</dbReference>
<gene>
    <name evidence="9" type="ORF">AUEXF2481DRAFT_433573</name>
</gene>
<evidence type="ECO:0000313" key="10">
    <source>
        <dbReference type="Proteomes" id="UP000030641"/>
    </source>
</evidence>
<dbReference type="SMART" id="SM00066">
    <property type="entry name" value="GAL4"/>
    <property type="match status" value="1"/>
</dbReference>
<dbReference type="GO" id="GO:0045944">
    <property type="term" value="P:positive regulation of transcription by RNA polymerase II"/>
    <property type="evidence" value="ECO:0007669"/>
    <property type="project" value="TreeGrafter"/>
</dbReference>
<comment type="subcellular location">
    <subcellularLocation>
        <location evidence="1">Nucleus</location>
    </subcellularLocation>
</comment>
<evidence type="ECO:0000256" key="2">
    <source>
        <dbReference type="ARBA" id="ARBA00022723"/>
    </source>
</evidence>
<keyword evidence="4" id="KW-0238">DNA-binding</keyword>
<dbReference type="AlphaFoldDB" id="A0A074Y388"/>
<dbReference type="GO" id="GO:0006351">
    <property type="term" value="P:DNA-templated transcription"/>
    <property type="evidence" value="ECO:0007669"/>
    <property type="project" value="InterPro"/>
</dbReference>
<evidence type="ECO:0000256" key="5">
    <source>
        <dbReference type="ARBA" id="ARBA00023163"/>
    </source>
</evidence>
<dbReference type="Gene3D" id="4.10.240.10">
    <property type="entry name" value="Zn(2)-C6 fungal-type DNA-binding domain"/>
    <property type="match status" value="1"/>
</dbReference>
<keyword evidence="2" id="KW-0479">Metal-binding</keyword>
<evidence type="ECO:0000313" key="9">
    <source>
        <dbReference type="EMBL" id="KEQ92160.1"/>
    </source>
</evidence>
<dbReference type="CDD" id="cd12148">
    <property type="entry name" value="fungal_TF_MHR"/>
    <property type="match status" value="1"/>
</dbReference>
<dbReference type="GO" id="GO:0008270">
    <property type="term" value="F:zinc ion binding"/>
    <property type="evidence" value="ECO:0007669"/>
    <property type="project" value="InterPro"/>
</dbReference>
<proteinExistence type="predicted"/>
<dbReference type="PROSITE" id="PS00463">
    <property type="entry name" value="ZN2_CY6_FUNGAL_1"/>
    <property type="match status" value="1"/>
</dbReference>
<keyword evidence="5" id="KW-0804">Transcription</keyword>
<dbReference type="GO" id="GO:0043565">
    <property type="term" value="F:sequence-specific DNA binding"/>
    <property type="evidence" value="ECO:0007669"/>
    <property type="project" value="TreeGrafter"/>
</dbReference>
<dbReference type="GO" id="GO:0000981">
    <property type="term" value="F:DNA-binding transcription factor activity, RNA polymerase II-specific"/>
    <property type="evidence" value="ECO:0007669"/>
    <property type="project" value="InterPro"/>
</dbReference>
<dbReference type="SMART" id="SM00906">
    <property type="entry name" value="Fungal_trans"/>
    <property type="match status" value="1"/>
</dbReference>
<dbReference type="RefSeq" id="XP_013340727.1">
    <property type="nucleotide sequence ID" value="XM_013485273.1"/>
</dbReference>
<name>A0A074Y388_AURSE</name>
<organism evidence="9 10">
    <name type="scientific">Aureobasidium subglaciale (strain EXF-2481)</name>
    <name type="common">Aureobasidium pullulans var. subglaciale</name>
    <dbReference type="NCBI Taxonomy" id="1043005"/>
    <lineage>
        <taxon>Eukaryota</taxon>
        <taxon>Fungi</taxon>
        <taxon>Dikarya</taxon>
        <taxon>Ascomycota</taxon>
        <taxon>Pezizomycotina</taxon>
        <taxon>Dothideomycetes</taxon>
        <taxon>Dothideomycetidae</taxon>
        <taxon>Dothideales</taxon>
        <taxon>Saccotheciaceae</taxon>
        <taxon>Aureobasidium</taxon>
    </lineage>
</organism>
<evidence type="ECO:0000256" key="4">
    <source>
        <dbReference type="ARBA" id="ARBA00023125"/>
    </source>
</evidence>
<dbReference type="HOGENOM" id="CLU_683304_0_0_1"/>
<dbReference type="GeneID" id="25367386"/>
<protein>
    <recommendedName>
        <fullName evidence="8">Zn(2)-C6 fungal-type domain-containing protein</fullName>
    </recommendedName>
</protein>
<keyword evidence="3" id="KW-0805">Transcription regulation</keyword>
<dbReference type="SUPFAM" id="SSF57701">
    <property type="entry name" value="Zn2/Cys6 DNA-binding domain"/>
    <property type="match status" value="1"/>
</dbReference>
<dbReference type="Pfam" id="PF04082">
    <property type="entry name" value="Fungal_trans"/>
    <property type="match status" value="1"/>
</dbReference>
<dbReference type="CDD" id="cd00067">
    <property type="entry name" value="GAL4"/>
    <property type="match status" value="1"/>
</dbReference>
<dbReference type="InParanoid" id="A0A074Y388"/>
<feature type="region of interest" description="Disordered" evidence="7">
    <location>
        <begin position="1"/>
        <end position="31"/>
    </location>
</feature>
<evidence type="ECO:0000256" key="7">
    <source>
        <dbReference type="SAM" id="MobiDB-lite"/>
    </source>
</evidence>
<accession>A0A074Y388</accession>
<evidence type="ECO:0000256" key="1">
    <source>
        <dbReference type="ARBA" id="ARBA00004123"/>
    </source>
</evidence>
<dbReference type="OrthoDB" id="2579025at2759"/>
<dbReference type="InterPro" id="IPR007219">
    <property type="entry name" value="XnlR_reg_dom"/>
</dbReference>
<evidence type="ECO:0000259" key="8">
    <source>
        <dbReference type="PROSITE" id="PS50048"/>
    </source>
</evidence>
<dbReference type="InterPro" id="IPR001138">
    <property type="entry name" value="Zn2Cys6_DnaBD"/>
</dbReference>
<feature type="compositionally biased region" description="Polar residues" evidence="7">
    <location>
        <begin position="1"/>
        <end position="22"/>
    </location>
</feature>
<reference evidence="9 10" key="1">
    <citation type="journal article" date="2014" name="BMC Genomics">
        <title>Genome sequencing of four Aureobasidium pullulans varieties: biotechnological potential, stress tolerance, and description of new species.</title>
        <authorList>
            <person name="Gostin Ar C."/>
            <person name="Ohm R.A."/>
            <person name="Kogej T."/>
            <person name="Sonjak S."/>
            <person name="Turk M."/>
            <person name="Zajc J."/>
            <person name="Zalar P."/>
            <person name="Grube M."/>
            <person name="Sun H."/>
            <person name="Han J."/>
            <person name="Sharma A."/>
            <person name="Chiniquy J."/>
            <person name="Ngan C.Y."/>
            <person name="Lipzen A."/>
            <person name="Barry K."/>
            <person name="Grigoriev I.V."/>
            <person name="Gunde-Cimerman N."/>
        </authorList>
    </citation>
    <scope>NUCLEOTIDE SEQUENCE [LARGE SCALE GENOMIC DNA]</scope>
    <source>
        <strain evidence="9 10">EXF-2481</strain>
    </source>
</reference>
<sequence>MSTSERPPVTPQTTPTDLNSSVAKRRAARERTRATRACDRCKAKKARCSGTQPCSVCHRSGLECCYEASYRRGRTPYILPAGHIPPTPGTRIASLTESEALNSTTTTSSLPDLNRTSVEEPDYVSDQQDIPGSYIGPASGVSFLTRAKKRLRDDVSAVTDVSAFAFGDTPLPEHDSSLLILPSKTEALTLLKTYFDVSCPTHRYLHHPTLRIWCDGLYEVQMTNHFEPGDREKKAIVLMVMAQATLTSGHLDKGCSARSAMFFGASEQQVAKERGETRLTSVMVRLLQCHYLASQSRINHAWTLLGTTARLAFAAGLHRKQKIHHGNANHIEVQCRRRTFWAVYSLDRYMSATLGRPKAIHDDDIDQVRIPTERVLADITDLMQWCRSYLIASMTTTFFKTDF</sequence>
<dbReference type="Pfam" id="PF00172">
    <property type="entry name" value="Zn_clus"/>
    <property type="match status" value="1"/>
</dbReference>
<dbReference type="OMA" id="IANCHTK"/>
<keyword evidence="10" id="KW-1185">Reference proteome</keyword>
<keyword evidence="6" id="KW-0539">Nucleus</keyword>
<evidence type="ECO:0000256" key="3">
    <source>
        <dbReference type="ARBA" id="ARBA00023015"/>
    </source>
</evidence>
<dbReference type="GO" id="GO:0005634">
    <property type="term" value="C:nucleus"/>
    <property type="evidence" value="ECO:0007669"/>
    <property type="project" value="UniProtKB-SubCell"/>
</dbReference>
<dbReference type="Proteomes" id="UP000030641">
    <property type="component" value="Unassembled WGS sequence"/>
</dbReference>
<dbReference type="PANTHER" id="PTHR47540">
    <property type="entry name" value="THIAMINE REPRESSIBLE GENES REGULATORY PROTEIN THI5"/>
    <property type="match status" value="1"/>
</dbReference>
<dbReference type="PROSITE" id="PS50048">
    <property type="entry name" value="ZN2_CY6_FUNGAL_2"/>
    <property type="match status" value="1"/>
</dbReference>
<evidence type="ECO:0000256" key="6">
    <source>
        <dbReference type="ARBA" id="ARBA00023242"/>
    </source>
</evidence>
<dbReference type="EMBL" id="KL584772">
    <property type="protein sequence ID" value="KEQ92160.1"/>
    <property type="molecule type" value="Genomic_DNA"/>
</dbReference>
<dbReference type="PANTHER" id="PTHR47540:SF3">
    <property type="entry name" value="ZN(II)2CYS6 TRANSCRIPTION FACTOR (EUROFUNG)"/>
    <property type="match status" value="1"/>
</dbReference>
<dbReference type="STRING" id="1043005.A0A074Y388"/>